<proteinExistence type="predicted"/>
<name>A0A0S4TS96_RALSL</name>
<evidence type="ECO:0000313" key="1">
    <source>
        <dbReference type="EMBL" id="CUV12367.1"/>
    </source>
</evidence>
<dbReference type="EMBL" id="LN899819">
    <property type="protein sequence ID" value="CUV12367.1"/>
    <property type="molecule type" value="Genomic_DNA"/>
</dbReference>
<accession>A0A0S4TS96</accession>
<sequence length="123" mass="14367">MTNRSLRFEDANLQHLLISRLQALKPGPAHVVESDGTVSCDDEDYPQVVDIAHSIRDACFRWYFRWSEDSNWSSAFWKELKKSGTPFLVEHHDRRVVFLLPKGSEELHDAMSDRAYERAYPSR</sequence>
<gene>
    <name evidence="1" type="ORF">RUN39_v1_340039</name>
</gene>
<dbReference type="AlphaFoldDB" id="A0A0S4TS96"/>
<reference evidence="1" key="1">
    <citation type="submission" date="2015-10" db="EMBL/GenBank/DDBJ databases">
        <authorList>
            <person name="Gilbert D.G."/>
        </authorList>
    </citation>
    <scope>NUCLEOTIDE SEQUENCE</scope>
    <source>
        <strain evidence="1">Phyl III-seqv23</strain>
    </source>
</reference>
<organism evidence="1">
    <name type="scientific">Ralstonia solanacearum</name>
    <name type="common">Pseudomonas solanacearum</name>
    <dbReference type="NCBI Taxonomy" id="305"/>
    <lineage>
        <taxon>Bacteria</taxon>
        <taxon>Pseudomonadati</taxon>
        <taxon>Pseudomonadota</taxon>
        <taxon>Betaproteobacteria</taxon>
        <taxon>Burkholderiales</taxon>
        <taxon>Burkholderiaceae</taxon>
        <taxon>Ralstonia</taxon>
        <taxon>Ralstonia solanacearum species complex</taxon>
    </lineage>
</organism>
<protein>
    <submittedName>
        <fullName evidence="1">Uncharacterized protein</fullName>
    </submittedName>
</protein>